<evidence type="ECO:0000313" key="2">
    <source>
        <dbReference type="EMBL" id="BBH49838.1"/>
    </source>
</evidence>
<dbReference type="AlphaFoldDB" id="A0A3G9JWN5"/>
<dbReference type="OrthoDB" id="3190556at2"/>
<feature type="domain" description="HTH cro/C1-type" evidence="1">
    <location>
        <begin position="5"/>
        <end position="62"/>
    </location>
</feature>
<dbReference type="InterPro" id="IPR010982">
    <property type="entry name" value="Lambda_DNA-bd_dom_sf"/>
</dbReference>
<dbReference type="Gene3D" id="1.10.260.40">
    <property type="entry name" value="lambda repressor-like DNA-binding domains"/>
    <property type="match status" value="1"/>
</dbReference>
<dbReference type="KEGG" id="pcat:Pcatena_04250"/>
<dbReference type="InterPro" id="IPR001387">
    <property type="entry name" value="Cro/C1-type_HTH"/>
</dbReference>
<gene>
    <name evidence="2" type="ORF">Pcatena_04250</name>
</gene>
<dbReference type="Pfam" id="PF01381">
    <property type="entry name" value="HTH_3"/>
    <property type="match status" value="1"/>
</dbReference>
<keyword evidence="3" id="KW-1185">Reference proteome</keyword>
<evidence type="ECO:0000259" key="1">
    <source>
        <dbReference type="PROSITE" id="PS50943"/>
    </source>
</evidence>
<reference evidence="3" key="1">
    <citation type="submission" date="2018-11" db="EMBL/GenBank/DDBJ databases">
        <title>Comparative genomics of Parolsenella catena and Libanicoccus massiliensis: Reclassification of Libanicoccus massiliensis as Parolsenella massiliensis comb. nov.</title>
        <authorList>
            <person name="Sakamoto M."/>
            <person name="Ikeyama N."/>
            <person name="Murakami T."/>
            <person name="Mori H."/>
            <person name="Yuki M."/>
            <person name="Ohkuma M."/>
        </authorList>
    </citation>
    <scope>NUCLEOTIDE SEQUENCE [LARGE SCALE GENOMIC DNA]</scope>
    <source>
        <strain evidence="3">JCM 31932</strain>
    </source>
</reference>
<dbReference type="Proteomes" id="UP000273154">
    <property type="component" value="Chromosome"/>
</dbReference>
<accession>A0A3G9JWN5</accession>
<protein>
    <recommendedName>
        <fullName evidence="1">HTH cro/C1-type domain-containing protein</fullName>
    </recommendedName>
</protein>
<name>A0A3G9JWN5_9ACTN</name>
<organism evidence="2 3">
    <name type="scientific">Parolsenella catena</name>
    <dbReference type="NCBI Taxonomy" id="2003188"/>
    <lineage>
        <taxon>Bacteria</taxon>
        <taxon>Bacillati</taxon>
        <taxon>Actinomycetota</taxon>
        <taxon>Coriobacteriia</taxon>
        <taxon>Coriobacteriales</taxon>
        <taxon>Atopobiaceae</taxon>
        <taxon>Parolsenella</taxon>
    </lineage>
</organism>
<sequence>MEIQLKRLRKEAGYKNRRDFATALGGNFTERRITSWENGERMMSLEQACVIADFLECSLDELAGRRFEATEAIAPDPAHRGLVESYDSLSEEGREVADSVMAGLRVTHPKSGDLPCLGQETA</sequence>
<dbReference type="SUPFAM" id="SSF47413">
    <property type="entry name" value="lambda repressor-like DNA-binding domains"/>
    <property type="match status" value="1"/>
</dbReference>
<dbReference type="RefSeq" id="WP_126421217.1">
    <property type="nucleotide sequence ID" value="NZ_AP019367.1"/>
</dbReference>
<dbReference type="CDD" id="cd00093">
    <property type="entry name" value="HTH_XRE"/>
    <property type="match status" value="1"/>
</dbReference>
<proteinExistence type="predicted"/>
<evidence type="ECO:0000313" key="3">
    <source>
        <dbReference type="Proteomes" id="UP000273154"/>
    </source>
</evidence>
<dbReference type="GeneID" id="88848573"/>
<dbReference type="EMBL" id="AP019367">
    <property type="protein sequence ID" value="BBH49838.1"/>
    <property type="molecule type" value="Genomic_DNA"/>
</dbReference>
<dbReference type="PROSITE" id="PS50943">
    <property type="entry name" value="HTH_CROC1"/>
    <property type="match status" value="1"/>
</dbReference>
<dbReference type="GO" id="GO:0003677">
    <property type="term" value="F:DNA binding"/>
    <property type="evidence" value="ECO:0007669"/>
    <property type="project" value="InterPro"/>
</dbReference>
<dbReference type="SMART" id="SM00530">
    <property type="entry name" value="HTH_XRE"/>
    <property type="match status" value="1"/>
</dbReference>